<protein>
    <submittedName>
        <fullName evidence="2">Uncharacterized protein</fullName>
    </submittedName>
</protein>
<sequence>MISQEVWAAIPPRHSPRRHLVQALVIVAVMIALAVTAWWSGAATARLSATPVAVEPGAPGQVLIRVELRNDGQVAARPSSFTSESTPPVRGVEPHATPIPESLSDAESVRHLPAGWTLRGRETRAMTLDLRIACDAPPPKWRLRMVTYVRGNGSEVDVSWIDDKLPDWRTRALTAACPE</sequence>
<evidence type="ECO:0000313" key="2">
    <source>
        <dbReference type="EMBL" id="MFC3764643.1"/>
    </source>
</evidence>
<evidence type="ECO:0000256" key="1">
    <source>
        <dbReference type="SAM" id="Phobius"/>
    </source>
</evidence>
<gene>
    <name evidence="2" type="ORF">ACFOUW_27645</name>
</gene>
<comment type="caution">
    <text evidence="2">The sequence shown here is derived from an EMBL/GenBank/DDBJ whole genome shotgun (WGS) entry which is preliminary data.</text>
</comment>
<proteinExistence type="predicted"/>
<name>A0ABV7YID0_9ACTN</name>
<evidence type="ECO:0000313" key="3">
    <source>
        <dbReference type="Proteomes" id="UP001595699"/>
    </source>
</evidence>
<accession>A0ABV7YID0</accession>
<keyword evidence="3" id="KW-1185">Reference proteome</keyword>
<reference evidence="3" key="1">
    <citation type="journal article" date="2019" name="Int. J. Syst. Evol. Microbiol.">
        <title>The Global Catalogue of Microorganisms (GCM) 10K type strain sequencing project: providing services to taxonomists for standard genome sequencing and annotation.</title>
        <authorList>
            <consortium name="The Broad Institute Genomics Platform"/>
            <consortium name="The Broad Institute Genome Sequencing Center for Infectious Disease"/>
            <person name="Wu L."/>
            <person name="Ma J."/>
        </authorList>
    </citation>
    <scope>NUCLEOTIDE SEQUENCE [LARGE SCALE GENOMIC DNA]</scope>
    <source>
        <strain evidence="3">CGMCC 4.7241</strain>
    </source>
</reference>
<organism evidence="2 3">
    <name type="scientific">Tenggerimyces flavus</name>
    <dbReference type="NCBI Taxonomy" id="1708749"/>
    <lineage>
        <taxon>Bacteria</taxon>
        <taxon>Bacillati</taxon>
        <taxon>Actinomycetota</taxon>
        <taxon>Actinomycetes</taxon>
        <taxon>Propionibacteriales</taxon>
        <taxon>Nocardioidaceae</taxon>
        <taxon>Tenggerimyces</taxon>
    </lineage>
</organism>
<dbReference type="Proteomes" id="UP001595699">
    <property type="component" value="Unassembled WGS sequence"/>
</dbReference>
<keyword evidence="1" id="KW-0812">Transmembrane</keyword>
<feature type="transmembrane region" description="Helical" evidence="1">
    <location>
        <begin position="20"/>
        <end position="39"/>
    </location>
</feature>
<dbReference type="RefSeq" id="WP_205116352.1">
    <property type="nucleotide sequence ID" value="NZ_JAFBCM010000001.1"/>
</dbReference>
<dbReference type="EMBL" id="JBHRZH010000030">
    <property type="protein sequence ID" value="MFC3764643.1"/>
    <property type="molecule type" value="Genomic_DNA"/>
</dbReference>
<keyword evidence="1" id="KW-0472">Membrane</keyword>
<keyword evidence="1" id="KW-1133">Transmembrane helix</keyword>